<evidence type="ECO:0000313" key="1">
    <source>
        <dbReference type="EMBL" id="CAF98176.1"/>
    </source>
</evidence>
<organism evidence="1">
    <name type="scientific">Tetraodon nigroviridis</name>
    <name type="common">Spotted green pufferfish</name>
    <name type="synonym">Chelonodon nigroviridis</name>
    <dbReference type="NCBI Taxonomy" id="99883"/>
    <lineage>
        <taxon>Eukaryota</taxon>
        <taxon>Metazoa</taxon>
        <taxon>Chordata</taxon>
        <taxon>Craniata</taxon>
        <taxon>Vertebrata</taxon>
        <taxon>Euteleostomi</taxon>
        <taxon>Actinopterygii</taxon>
        <taxon>Neopterygii</taxon>
        <taxon>Teleostei</taxon>
        <taxon>Neoteleostei</taxon>
        <taxon>Acanthomorphata</taxon>
        <taxon>Eupercaria</taxon>
        <taxon>Tetraodontiformes</taxon>
        <taxon>Tetradontoidea</taxon>
        <taxon>Tetraodontidae</taxon>
        <taxon>Tetraodon</taxon>
    </lineage>
</organism>
<name>Q4SMF6_TETNG</name>
<proteinExistence type="predicted"/>
<reference evidence="1" key="2">
    <citation type="submission" date="2004-02" db="EMBL/GenBank/DDBJ databases">
        <authorList>
            <consortium name="Genoscope"/>
            <consortium name="Whitehead Institute Centre for Genome Research"/>
        </authorList>
    </citation>
    <scope>NUCLEOTIDE SEQUENCE</scope>
</reference>
<accession>Q4SMF6</accession>
<dbReference type="AlphaFoldDB" id="Q4SMF6"/>
<sequence>MAGRGWADWFEREEFIGQISDMGVERLQGGRGGRVWGGIGKWGGGGWVKLGGGEGK</sequence>
<protein>
    <submittedName>
        <fullName evidence="1">(spotted green pufferfish) hypothetical protein</fullName>
    </submittedName>
</protein>
<dbReference type="KEGG" id="tng:GSTEN00015782G001"/>
<gene>
    <name evidence="1" type="ORF">GSTENG00015782001</name>
</gene>
<comment type="caution">
    <text evidence="1">The sequence shown here is derived from an EMBL/GenBank/DDBJ whole genome shotgun (WGS) entry which is preliminary data.</text>
</comment>
<reference evidence="1" key="1">
    <citation type="journal article" date="2004" name="Nature">
        <title>Genome duplication in the teleost fish Tetraodon nigroviridis reveals the early vertebrate proto-karyotype.</title>
        <authorList>
            <person name="Jaillon O."/>
            <person name="Aury J.-M."/>
            <person name="Brunet F."/>
            <person name="Petit J.-L."/>
            <person name="Stange-Thomann N."/>
            <person name="Mauceli E."/>
            <person name="Bouneau L."/>
            <person name="Fischer C."/>
            <person name="Ozouf-Costaz C."/>
            <person name="Bernot A."/>
            <person name="Nicaud S."/>
            <person name="Jaffe D."/>
            <person name="Fisher S."/>
            <person name="Lutfalla G."/>
            <person name="Dossat C."/>
            <person name="Segurens B."/>
            <person name="Dasilva C."/>
            <person name="Salanoubat M."/>
            <person name="Levy M."/>
            <person name="Boudet N."/>
            <person name="Castellano S."/>
            <person name="Anthouard V."/>
            <person name="Jubin C."/>
            <person name="Castelli V."/>
            <person name="Katinka M."/>
            <person name="Vacherie B."/>
            <person name="Biemont C."/>
            <person name="Skalli Z."/>
            <person name="Cattolico L."/>
            <person name="Poulain J."/>
            <person name="De Berardinis V."/>
            <person name="Cruaud C."/>
            <person name="Duprat S."/>
            <person name="Brottier P."/>
            <person name="Coutanceau J.-P."/>
            <person name="Gouzy J."/>
            <person name="Parra G."/>
            <person name="Lardier G."/>
            <person name="Chapple C."/>
            <person name="McKernan K.J."/>
            <person name="McEwan P."/>
            <person name="Bosak S."/>
            <person name="Kellis M."/>
            <person name="Volff J.-N."/>
            <person name="Guigo R."/>
            <person name="Zody M.C."/>
            <person name="Mesirov J."/>
            <person name="Lindblad-Toh K."/>
            <person name="Birren B."/>
            <person name="Nusbaum C."/>
            <person name="Kahn D."/>
            <person name="Robinson-Rechavi M."/>
            <person name="Laudet V."/>
            <person name="Schachter V."/>
            <person name="Quetier F."/>
            <person name="Saurin W."/>
            <person name="Scarpelli C."/>
            <person name="Wincker P."/>
            <person name="Lander E.S."/>
            <person name="Weissenbach J."/>
            <person name="Roest Crollius H."/>
        </authorList>
    </citation>
    <scope>NUCLEOTIDE SEQUENCE [LARGE SCALE GENOMIC DNA]</scope>
</reference>
<dbReference type="EMBL" id="CAAE01014551">
    <property type="protein sequence ID" value="CAF98176.1"/>
    <property type="molecule type" value="Genomic_DNA"/>
</dbReference>